<keyword evidence="11 21" id="KW-0808">Transferase</keyword>
<dbReference type="Proteomes" id="UP000321903">
    <property type="component" value="Unassembled WGS sequence"/>
</dbReference>
<feature type="domain" description="B12-binding N-terminal" evidence="30">
    <location>
        <begin position="690"/>
        <end position="784"/>
    </location>
</feature>
<feature type="binding site" evidence="23">
    <location>
        <begin position="796"/>
        <end position="800"/>
    </location>
    <ligand>
        <name>methylcob(III)alamin</name>
        <dbReference type="ChEBI" id="CHEBI:28115"/>
    </ligand>
</feature>
<comment type="domain">
    <text evidence="21">Modular enzyme with four functionally distinct domains. The isolated Hcy-binding domain catalyzes methyl transfer from free methylcobalamin to homocysteine. The Hcy-binding domain in association with the pterin-binding domain catalyzes the methylation of cob(I)alamin by methyltetrahydrofolate and the methylation of homocysteine. The B12-binding domain binds the cofactor. The AdoMet activation domain binds S-adenosyl-L-methionine. Under aerobic conditions cob(I)alamin can be converted to inactive cob(II)alamin. Reductive methylation by S-adenosyl-L-methionine and flavodoxin regenerates methylcobalamin.</text>
</comment>
<evidence type="ECO:0000256" key="12">
    <source>
        <dbReference type="ARBA" id="ARBA00022691"/>
    </source>
</evidence>
<dbReference type="NCBIfam" id="NF007024">
    <property type="entry name" value="PRK09490.1"/>
    <property type="match status" value="1"/>
</dbReference>
<dbReference type="Gene3D" id="3.10.196.10">
    <property type="entry name" value="Vitamin B12-dependent methionine synthase, activation domain"/>
    <property type="match status" value="1"/>
</dbReference>
<dbReference type="InterPro" id="IPR011005">
    <property type="entry name" value="Dihydropteroate_synth-like_sf"/>
</dbReference>
<dbReference type="InterPro" id="IPR004223">
    <property type="entry name" value="VitB12-dep_Met_synth_activ_dom"/>
</dbReference>
<dbReference type="Gene3D" id="3.20.20.330">
    <property type="entry name" value="Homocysteine-binding-like domain"/>
    <property type="match status" value="1"/>
</dbReference>
<evidence type="ECO:0000256" key="8">
    <source>
        <dbReference type="ARBA" id="ARBA00022603"/>
    </source>
</evidence>
<evidence type="ECO:0000256" key="6">
    <source>
        <dbReference type="ARBA" id="ARBA00012032"/>
    </source>
</evidence>
<feature type="domain" description="AdoMet activation" evidence="28">
    <location>
        <begin position="938"/>
        <end position="1266"/>
    </location>
</feature>
<feature type="binding site" description="axial binding residue" evidence="22">
    <location>
        <position position="799"/>
    </location>
    <ligand>
        <name>methylcob(III)alamin</name>
        <dbReference type="ChEBI" id="CHEBI:28115"/>
    </ligand>
    <ligandPart>
        <name>Co</name>
        <dbReference type="ChEBI" id="CHEBI:27638"/>
    </ligandPart>
</feature>
<dbReference type="PROSITE" id="PS50974">
    <property type="entry name" value="ADOMET_ACTIVATION"/>
    <property type="match status" value="1"/>
</dbReference>
<feature type="binding site" evidence="23">
    <location>
        <position position="1178"/>
    </location>
    <ligand>
        <name>S-adenosyl-L-methionine</name>
        <dbReference type="ChEBI" id="CHEBI:59789"/>
    </ligand>
</feature>
<dbReference type="GO" id="GO:0008270">
    <property type="term" value="F:zinc ion binding"/>
    <property type="evidence" value="ECO:0007669"/>
    <property type="project" value="UniProtKB-UniRule"/>
</dbReference>
<evidence type="ECO:0000256" key="19">
    <source>
        <dbReference type="ARBA" id="ARBA00031040"/>
    </source>
</evidence>
<dbReference type="InterPro" id="IPR011822">
    <property type="entry name" value="MetH"/>
</dbReference>
<keyword evidence="9 21" id="KW-0028">Amino-acid biosynthesis</keyword>
<dbReference type="CDD" id="cd00740">
    <property type="entry name" value="MeTr"/>
    <property type="match status" value="1"/>
</dbReference>
<evidence type="ECO:0000256" key="23">
    <source>
        <dbReference type="PIRSR" id="PIRSR000381-2"/>
    </source>
</evidence>
<feature type="domain" description="Hcy-binding" evidence="26">
    <location>
        <begin position="42"/>
        <end position="362"/>
    </location>
</feature>
<dbReference type="CDD" id="cd02069">
    <property type="entry name" value="methionine_synthase_B12_BD"/>
    <property type="match status" value="1"/>
</dbReference>
<evidence type="ECO:0000313" key="32">
    <source>
        <dbReference type="Proteomes" id="UP000321903"/>
    </source>
</evidence>
<feature type="binding site" evidence="22 24">
    <location>
        <position position="347"/>
    </location>
    <ligand>
        <name>Zn(2+)</name>
        <dbReference type="ChEBI" id="CHEBI:29105"/>
    </ligand>
</feature>
<dbReference type="GO" id="GO:0005829">
    <property type="term" value="C:cytosol"/>
    <property type="evidence" value="ECO:0007669"/>
    <property type="project" value="TreeGrafter"/>
</dbReference>
<reference evidence="31 32" key="1">
    <citation type="submission" date="2019-08" db="EMBL/GenBank/DDBJ databases">
        <title>Genome sequence of Psychrobacter frigidicola ACAM304 (type strain).</title>
        <authorList>
            <person name="Bowman J.P."/>
        </authorList>
    </citation>
    <scope>NUCLEOTIDE SEQUENCE [LARGE SCALE GENOMIC DNA]</scope>
    <source>
        <strain evidence="31 32">ACAM 304</strain>
    </source>
</reference>
<dbReference type="PIRSF" id="PIRSF000381">
    <property type="entry name" value="MetH"/>
    <property type="match status" value="1"/>
</dbReference>
<feature type="region of interest" description="Disordered" evidence="25">
    <location>
        <begin position="1"/>
        <end position="22"/>
    </location>
</feature>
<evidence type="ECO:0000256" key="24">
    <source>
        <dbReference type="PROSITE-ProRule" id="PRU00333"/>
    </source>
</evidence>
<dbReference type="Pfam" id="PF02574">
    <property type="entry name" value="S-methyl_trans"/>
    <property type="match status" value="1"/>
</dbReference>
<dbReference type="GO" id="GO:0046653">
    <property type="term" value="P:tetrahydrofolate metabolic process"/>
    <property type="evidence" value="ECO:0007669"/>
    <property type="project" value="TreeGrafter"/>
</dbReference>
<evidence type="ECO:0000256" key="16">
    <source>
        <dbReference type="ARBA" id="ARBA00023167"/>
    </source>
</evidence>
<name>A0A5C7A5R6_9GAMM</name>
<evidence type="ECO:0000256" key="20">
    <source>
        <dbReference type="NCBIfam" id="TIGR02082"/>
    </source>
</evidence>
<proteinExistence type="inferred from homology"/>
<feature type="binding site" evidence="23">
    <location>
        <position position="844"/>
    </location>
    <ligand>
        <name>methylcob(III)alamin</name>
        <dbReference type="ChEBI" id="CHEBI:28115"/>
    </ligand>
</feature>
<keyword evidence="15 21" id="KW-0862">Zinc</keyword>
<dbReference type="GO" id="GO:0008705">
    <property type="term" value="F:methionine synthase activity"/>
    <property type="evidence" value="ECO:0007669"/>
    <property type="project" value="UniProtKB-UniRule"/>
</dbReference>
<comment type="similarity">
    <text evidence="5">Belongs to the vitamin-B12 dependent methionine synthase family.</text>
</comment>
<dbReference type="EC" id="2.1.1.13" evidence="6 20"/>
<dbReference type="Gene3D" id="1.10.1240.10">
    <property type="entry name" value="Methionine synthase domain"/>
    <property type="match status" value="1"/>
</dbReference>
<dbReference type="GO" id="GO:0050667">
    <property type="term" value="P:homocysteine metabolic process"/>
    <property type="evidence" value="ECO:0007669"/>
    <property type="project" value="TreeGrafter"/>
</dbReference>
<gene>
    <name evidence="31" type="primary">metH</name>
    <name evidence="31" type="ORF">ES754_06470</name>
</gene>
<dbReference type="SUPFAM" id="SSF52242">
    <property type="entry name" value="Cobalamin (vitamin B12)-binding domain"/>
    <property type="match status" value="1"/>
</dbReference>
<dbReference type="FunFam" id="3.20.20.20:FF:000002">
    <property type="entry name" value="Methionine synthase"/>
    <property type="match status" value="1"/>
</dbReference>
<evidence type="ECO:0000256" key="2">
    <source>
        <dbReference type="ARBA" id="ARBA00001947"/>
    </source>
</evidence>
<evidence type="ECO:0000256" key="10">
    <source>
        <dbReference type="ARBA" id="ARBA00022628"/>
    </source>
</evidence>
<evidence type="ECO:0000256" key="7">
    <source>
        <dbReference type="ARBA" id="ARBA00013998"/>
    </source>
</evidence>
<evidence type="ECO:0000256" key="17">
    <source>
        <dbReference type="ARBA" id="ARBA00023285"/>
    </source>
</evidence>
<dbReference type="UniPathway" id="UPA00051">
    <property type="reaction ID" value="UER00081"/>
</dbReference>
<feature type="binding site" evidence="23">
    <location>
        <position position="734"/>
    </location>
    <ligand>
        <name>methylcob(III)alamin</name>
        <dbReference type="ChEBI" id="CHEBI:28115"/>
    </ligand>
</feature>
<keyword evidence="10 21" id="KW-0846">Cobalamin</keyword>
<dbReference type="Gene3D" id="1.10.288.10">
    <property type="entry name" value="Cobalamin-dependent Methionine Synthase, domain 2"/>
    <property type="match status" value="1"/>
</dbReference>
<dbReference type="SUPFAM" id="SSF51717">
    <property type="entry name" value="Dihydropteroate synthetase-like"/>
    <property type="match status" value="1"/>
</dbReference>
<evidence type="ECO:0000256" key="3">
    <source>
        <dbReference type="ARBA" id="ARBA00001956"/>
    </source>
</evidence>
<comment type="cofactor">
    <cofactor evidence="3 21 22">
        <name>methylcob(III)alamin</name>
        <dbReference type="ChEBI" id="CHEBI:28115"/>
    </cofactor>
</comment>
<keyword evidence="16 21" id="KW-0486">Methionine biosynthesis</keyword>
<evidence type="ECO:0000259" key="27">
    <source>
        <dbReference type="PROSITE" id="PS50972"/>
    </source>
</evidence>
<dbReference type="RefSeq" id="WP_147223090.1">
    <property type="nucleotide sequence ID" value="NZ_CAJGYY010000001.1"/>
</dbReference>
<dbReference type="Gene3D" id="3.20.20.20">
    <property type="entry name" value="Dihydropteroate synthase-like"/>
    <property type="match status" value="1"/>
</dbReference>
<dbReference type="Gene3D" id="3.40.50.280">
    <property type="entry name" value="Cobalamin-binding domain"/>
    <property type="match status" value="1"/>
</dbReference>
<dbReference type="InterPro" id="IPR036724">
    <property type="entry name" value="Cobalamin-bd_sf"/>
</dbReference>
<dbReference type="PROSITE" id="PS50970">
    <property type="entry name" value="HCY"/>
    <property type="match status" value="1"/>
</dbReference>
<feature type="binding site" evidence="22 24">
    <location>
        <position position="284"/>
    </location>
    <ligand>
        <name>Zn(2+)</name>
        <dbReference type="ChEBI" id="CHEBI:29105"/>
    </ligand>
</feature>
<dbReference type="SUPFAM" id="SSF82282">
    <property type="entry name" value="Homocysteine S-methyltransferase"/>
    <property type="match status" value="1"/>
</dbReference>
<dbReference type="AlphaFoldDB" id="A0A5C7A5R6"/>
<dbReference type="InterPro" id="IPR037010">
    <property type="entry name" value="VitB12-dep_Met_synth_activ_sf"/>
</dbReference>
<dbReference type="FunFam" id="1.10.1240.10:FF:000001">
    <property type="entry name" value="Methionine synthase"/>
    <property type="match status" value="1"/>
</dbReference>
<dbReference type="Pfam" id="PF02310">
    <property type="entry name" value="B12-binding"/>
    <property type="match status" value="1"/>
</dbReference>
<dbReference type="SUPFAM" id="SSF47644">
    <property type="entry name" value="Methionine synthase domain"/>
    <property type="match status" value="1"/>
</dbReference>
<evidence type="ECO:0000256" key="13">
    <source>
        <dbReference type="ARBA" id="ARBA00022723"/>
    </source>
</evidence>
<feature type="compositionally biased region" description="Low complexity" evidence="25">
    <location>
        <begin position="1"/>
        <end position="14"/>
    </location>
</feature>
<dbReference type="OrthoDB" id="9803687at2"/>
<evidence type="ECO:0000256" key="9">
    <source>
        <dbReference type="ARBA" id="ARBA00022605"/>
    </source>
</evidence>
<dbReference type="FunFam" id="3.20.20.330:FF:000001">
    <property type="entry name" value="Methionine synthase"/>
    <property type="match status" value="1"/>
</dbReference>
<dbReference type="PROSITE" id="PS50972">
    <property type="entry name" value="PTERIN_BINDING"/>
    <property type="match status" value="1"/>
</dbReference>
<feature type="binding site" evidence="23">
    <location>
        <position position="848"/>
    </location>
    <ligand>
        <name>methylcob(III)alamin</name>
        <dbReference type="ChEBI" id="CHEBI:28115"/>
    </ligand>
</feature>
<dbReference type="InterPro" id="IPR036589">
    <property type="entry name" value="HCY_dom_sf"/>
</dbReference>
<dbReference type="InterPro" id="IPR003759">
    <property type="entry name" value="Cbl-bd_cap"/>
</dbReference>
<dbReference type="NCBIfam" id="TIGR02082">
    <property type="entry name" value="metH"/>
    <property type="match status" value="1"/>
</dbReference>
<keyword evidence="14" id="KW-0677">Repeat</keyword>
<dbReference type="InterPro" id="IPR033706">
    <property type="entry name" value="Met_synthase_B12-bd"/>
</dbReference>
<dbReference type="Pfam" id="PF02965">
    <property type="entry name" value="Met_synt_B12"/>
    <property type="match status" value="1"/>
</dbReference>
<feature type="binding site" evidence="23">
    <location>
        <begin position="1233"/>
        <end position="1234"/>
    </location>
    <ligand>
        <name>S-adenosyl-L-methionine</name>
        <dbReference type="ChEBI" id="CHEBI:59789"/>
    </ligand>
</feature>
<evidence type="ECO:0000259" key="29">
    <source>
        <dbReference type="PROSITE" id="PS51332"/>
    </source>
</evidence>
<dbReference type="InterPro" id="IPR003726">
    <property type="entry name" value="HCY_dom"/>
</dbReference>
<protein>
    <recommendedName>
        <fullName evidence="7 20">Methionine synthase</fullName>
        <ecNumber evidence="6 20">2.1.1.13</ecNumber>
    </recommendedName>
    <alternativeName>
        <fullName evidence="19 21">5-methyltetrahydrofolate--homocysteine methyltransferase</fullName>
    </alternativeName>
</protein>
<dbReference type="EMBL" id="VORZ01000001">
    <property type="protein sequence ID" value="TXD98538.1"/>
    <property type="molecule type" value="Genomic_DNA"/>
</dbReference>
<evidence type="ECO:0000259" key="26">
    <source>
        <dbReference type="PROSITE" id="PS50970"/>
    </source>
</evidence>
<feature type="domain" description="Pterin-binding" evidence="27">
    <location>
        <begin position="393"/>
        <end position="653"/>
    </location>
</feature>
<comment type="caution">
    <text evidence="31">The sequence shown here is derived from an EMBL/GenBank/DDBJ whole genome shotgun (WGS) entry which is preliminary data.</text>
</comment>
<dbReference type="PROSITE" id="PS51332">
    <property type="entry name" value="B12_BINDING"/>
    <property type="match status" value="1"/>
</dbReference>
<evidence type="ECO:0000256" key="1">
    <source>
        <dbReference type="ARBA" id="ARBA00001700"/>
    </source>
</evidence>
<keyword evidence="12 21" id="KW-0949">S-adenosyl-L-methionine</keyword>
<keyword evidence="13 21" id="KW-0479">Metal-binding</keyword>
<dbReference type="SUPFAM" id="SSF56507">
    <property type="entry name" value="Methionine synthase activation domain-like"/>
    <property type="match status" value="1"/>
</dbReference>
<evidence type="ECO:0000259" key="30">
    <source>
        <dbReference type="PROSITE" id="PS51337"/>
    </source>
</evidence>
<dbReference type="InterPro" id="IPR036594">
    <property type="entry name" value="Meth_synthase_dom"/>
</dbReference>
<dbReference type="GO" id="GO:0032259">
    <property type="term" value="P:methylation"/>
    <property type="evidence" value="ECO:0007669"/>
    <property type="project" value="UniProtKB-KW"/>
</dbReference>
<dbReference type="FunFam" id="3.40.50.280:FF:000001">
    <property type="entry name" value="Methionine synthase"/>
    <property type="match status" value="1"/>
</dbReference>
<evidence type="ECO:0000256" key="4">
    <source>
        <dbReference type="ARBA" id="ARBA00005178"/>
    </source>
</evidence>
<sequence length="1266" mass="139806">MTLTTSSHTVTTDTINPNANPNNFILTPPEVFPYKEQQLTARARITEQMAKRILMLDGAMGTHIQNYKLEEADYRGERFADIKQDVRGNNDLLVLSQPHMIKEIHLAHLEAGADIIETNTFNGTRLSMADYDMQYLVPELNKTAAKIAREAADEFTAKTPDKPRFVAGVIGPTSRTCSLSPDVNDPAFRNITFDELVLNYRESTLALIEAGIDIILIETIFDTLNAKAAIFAVTGVFIDIGFELPIMISGTITDASGRTLSGQTAEAFYNSVRHAKPLSVGFNCALGADALRPHIQTLSNIANMYVSAHPNAGLPNEFGEYDETAEETTALLEGFAKAGILNIVGGCCGTTPEHIRQIATMVANYPPRVIPEIPPACRLSGLEPFNITRESLFVNVGERTNVTGSKKFLRLIKTEAYTEALDVARDQVEGGAQVVDINMDEGMLDSKQAMIHFVNLVSGEPDISRVPLMLDSSKWDIIEEGLKRTQGKCIVNSISLKEGHDEFVERAKLCMRYGAAVIVMAFDEDGQADTFERKTQISKRSYDVLVNEVGFPSEDIIFDPNVFAVATGITEHNNYGADFINATKWITDNLPNAMVSGGISNVSFSFRGNPIREAINSVFLYHTIQNGLTMGIVNPAMLELYDDIPKEARDAIEDVMLNRNQGETGQDATERLMTAAENYLSGGKKKDSTVDLTWREGTVEERIAHALVKGITTFIDADTKEAWEKYPKPLEVIEGPLMDGMNIVGDLFGAGKMFLPQVVKSARVMKQSVAWLNPYIEAEKVEGETKGKILMATVKGDVHDIGKNIVGVVLGCNGYDIVDMGVMVPCEKILDTALAEKVDIIGLSGLITPSLDEMVYVAKQMQERGITLPLMIGGATTSKAHTAVKVEPQYQNNGVIYVADASRAVGVVTKLLSKENRQGLIDETRADYIAVRERLAKRQPKAAKLSYAESIDIGFQHDWDNYVPPTPNELGQVIFDDYPIDTLIPFIDWTPFFISWGLAGKYPRILQDEVVGEAARDLFQNAEDMLRKLIDEKLIVAKGVFKIAPAKRTGADTVTVYDNDPQQGGTPAYKFEHLRQQSDKASGKPNYSLADFISPSTEHTDYLGGFTVSIAGTEAIAEQYKTNGDDYNAIMVQALSDRLAEAFAEHLHKRIRTEYWGYLTEEGLSNEELIKEKYVGIRPAPGYPACPEHTEKGKLFDWLGTVDAIGTTLTESYAMWPASSVSGFYYSHPESVYFNVGKVSMEQVESYAERKGWDMKTAEKWLNPNM</sequence>
<evidence type="ECO:0000256" key="11">
    <source>
        <dbReference type="ARBA" id="ARBA00022679"/>
    </source>
</evidence>
<feature type="binding site" evidence="23">
    <location>
        <position position="988"/>
    </location>
    <ligand>
        <name>S-adenosyl-L-methionine</name>
        <dbReference type="ChEBI" id="CHEBI:59789"/>
    </ligand>
</feature>
<keyword evidence="17 21" id="KW-0170">Cobalt</keyword>
<dbReference type="InterPro" id="IPR000489">
    <property type="entry name" value="Pterin-binding_dom"/>
</dbReference>
<dbReference type="PANTHER" id="PTHR45833:SF1">
    <property type="entry name" value="METHIONINE SYNTHASE"/>
    <property type="match status" value="1"/>
</dbReference>
<dbReference type="PROSITE" id="PS51337">
    <property type="entry name" value="B12_BINDING_NTER"/>
    <property type="match status" value="1"/>
</dbReference>
<evidence type="ECO:0000256" key="15">
    <source>
        <dbReference type="ARBA" id="ARBA00022833"/>
    </source>
</evidence>
<dbReference type="Pfam" id="PF02607">
    <property type="entry name" value="B12-binding_2"/>
    <property type="match status" value="1"/>
</dbReference>
<comment type="cofactor">
    <cofactor evidence="2 21 24">
        <name>Zn(2+)</name>
        <dbReference type="ChEBI" id="CHEBI:29105"/>
    </cofactor>
</comment>
<keyword evidence="32" id="KW-1185">Reference proteome</keyword>
<dbReference type="Pfam" id="PF00809">
    <property type="entry name" value="Pterin_bind"/>
    <property type="match status" value="1"/>
</dbReference>
<organism evidence="31 32">
    <name type="scientific">Psychrobacter frigidicola</name>
    <dbReference type="NCBI Taxonomy" id="45611"/>
    <lineage>
        <taxon>Bacteria</taxon>
        <taxon>Pseudomonadati</taxon>
        <taxon>Pseudomonadota</taxon>
        <taxon>Gammaproteobacteria</taxon>
        <taxon>Moraxellales</taxon>
        <taxon>Moraxellaceae</taxon>
        <taxon>Psychrobacter</taxon>
    </lineage>
</organism>
<evidence type="ECO:0000256" key="22">
    <source>
        <dbReference type="PIRSR" id="PIRSR000381-1"/>
    </source>
</evidence>
<evidence type="ECO:0000313" key="31">
    <source>
        <dbReference type="EMBL" id="TXD98538.1"/>
    </source>
</evidence>
<dbReference type="InterPro" id="IPR050554">
    <property type="entry name" value="Met_Synthase/Corrinoid"/>
</dbReference>
<evidence type="ECO:0000256" key="5">
    <source>
        <dbReference type="ARBA" id="ARBA00010398"/>
    </source>
</evidence>
<dbReference type="SMART" id="SM01018">
    <property type="entry name" value="B12-binding_2"/>
    <property type="match status" value="1"/>
</dbReference>
<feature type="domain" description="B12-binding" evidence="29">
    <location>
        <begin position="786"/>
        <end position="922"/>
    </location>
</feature>
<evidence type="ECO:0000256" key="25">
    <source>
        <dbReference type="SAM" id="MobiDB-lite"/>
    </source>
</evidence>
<feature type="binding site" evidence="23">
    <location>
        <position position="901"/>
    </location>
    <ligand>
        <name>methylcob(III)alamin</name>
        <dbReference type="ChEBI" id="CHEBI:28115"/>
    </ligand>
</feature>
<dbReference type="InterPro" id="IPR006158">
    <property type="entry name" value="Cobalamin-bd"/>
</dbReference>
<dbReference type="PANTHER" id="PTHR45833">
    <property type="entry name" value="METHIONINE SYNTHASE"/>
    <property type="match status" value="1"/>
</dbReference>
<evidence type="ECO:0000259" key="28">
    <source>
        <dbReference type="PROSITE" id="PS50974"/>
    </source>
</evidence>
<comment type="catalytic activity">
    <reaction evidence="1 21">
        <text>(6S)-5-methyl-5,6,7,8-tetrahydrofolate + L-homocysteine = (6S)-5,6,7,8-tetrahydrofolate + L-methionine</text>
        <dbReference type="Rhea" id="RHEA:11172"/>
        <dbReference type="ChEBI" id="CHEBI:18608"/>
        <dbReference type="ChEBI" id="CHEBI:57453"/>
        <dbReference type="ChEBI" id="CHEBI:57844"/>
        <dbReference type="ChEBI" id="CHEBI:58199"/>
        <dbReference type="EC" id="2.1.1.13"/>
    </reaction>
</comment>
<evidence type="ECO:0000256" key="14">
    <source>
        <dbReference type="ARBA" id="ARBA00022737"/>
    </source>
</evidence>
<evidence type="ECO:0000256" key="18">
    <source>
        <dbReference type="ARBA" id="ARBA00025552"/>
    </source>
</evidence>
<keyword evidence="8 21" id="KW-0489">Methyltransferase</keyword>
<accession>A0A5C7A5R6</accession>
<evidence type="ECO:0000256" key="21">
    <source>
        <dbReference type="PIRNR" id="PIRNR000381"/>
    </source>
</evidence>
<comment type="function">
    <text evidence="18 21">Catalyzes the transfer of a methyl group from methyl-cobalamin to homocysteine, yielding enzyme-bound cob(I)alamin and methionine. Subsequently, remethylates the cofactor using methyltetrahydrofolate.</text>
</comment>
<comment type="pathway">
    <text evidence="4 21">Amino-acid biosynthesis; L-methionine biosynthesis via de novo pathway; L-methionine from L-homocysteine (MetH route): step 1/1.</text>
</comment>
<dbReference type="GO" id="GO:0031419">
    <property type="term" value="F:cobalamin binding"/>
    <property type="evidence" value="ECO:0007669"/>
    <property type="project" value="UniProtKB-UniRule"/>
</dbReference>
<feature type="binding site" evidence="22 24">
    <location>
        <position position="348"/>
    </location>
    <ligand>
        <name>Zn(2+)</name>
        <dbReference type="ChEBI" id="CHEBI:29105"/>
    </ligand>
</feature>